<dbReference type="EMBL" id="JBHSQO010000009">
    <property type="protein sequence ID" value="MFC6089922.1"/>
    <property type="molecule type" value="Genomic_DNA"/>
</dbReference>
<feature type="compositionally biased region" description="Basic and acidic residues" evidence="1">
    <location>
        <begin position="601"/>
        <end position="612"/>
    </location>
</feature>
<proteinExistence type="predicted"/>
<feature type="region of interest" description="Disordered" evidence="1">
    <location>
        <begin position="15"/>
        <end position="37"/>
    </location>
</feature>
<name>A0ABW1P596_9PSEU</name>
<dbReference type="Gene3D" id="3.50.50.60">
    <property type="entry name" value="FAD/NAD(P)-binding domain"/>
    <property type="match status" value="1"/>
</dbReference>
<accession>A0ABW1P596</accession>
<organism evidence="2 3">
    <name type="scientific">Saccharothrix lopnurensis</name>
    <dbReference type="NCBI Taxonomy" id="1670621"/>
    <lineage>
        <taxon>Bacteria</taxon>
        <taxon>Bacillati</taxon>
        <taxon>Actinomycetota</taxon>
        <taxon>Actinomycetes</taxon>
        <taxon>Pseudonocardiales</taxon>
        <taxon>Pseudonocardiaceae</taxon>
        <taxon>Saccharothrix</taxon>
    </lineage>
</organism>
<comment type="caution">
    <text evidence="2">The sequence shown here is derived from an EMBL/GenBank/DDBJ whole genome shotgun (WGS) entry which is preliminary data.</text>
</comment>
<gene>
    <name evidence="2" type="ORF">ACFP3R_11630</name>
</gene>
<evidence type="ECO:0000313" key="2">
    <source>
        <dbReference type="EMBL" id="MFC6089922.1"/>
    </source>
</evidence>
<keyword evidence="3" id="KW-1185">Reference proteome</keyword>
<evidence type="ECO:0000313" key="3">
    <source>
        <dbReference type="Proteomes" id="UP001596220"/>
    </source>
</evidence>
<dbReference type="SUPFAM" id="SSF51905">
    <property type="entry name" value="FAD/NAD(P)-binding domain"/>
    <property type="match status" value="1"/>
</dbReference>
<reference evidence="3" key="1">
    <citation type="journal article" date="2019" name="Int. J. Syst. Evol. Microbiol.">
        <title>The Global Catalogue of Microorganisms (GCM) 10K type strain sequencing project: providing services to taxonomists for standard genome sequencing and annotation.</title>
        <authorList>
            <consortium name="The Broad Institute Genomics Platform"/>
            <consortium name="The Broad Institute Genome Sequencing Center for Infectious Disease"/>
            <person name="Wu L."/>
            <person name="Ma J."/>
        </authorList>
    </citation>
    <scope>NUCLEOTIDE SEQUENCE [LARGE SCALE GENOMIC DNA]</scope>
    <source>
        <strain evidence="3">CGMCC 4.7246</strain>
    </source>
</reference>
<sequence>MSILEGEPVVTEAEARTTLIRMPRRPAGTPAGDWATGLFPRLDPLPGDREPLRVVVAGGGPVGLSFACALRAMMGDQVEVRVHDRRWRRQGDRVVWLGQAEGNFRREQVVTLQSNVWSTLPHRVQERLFTEGRFGEMWPLGPDSPAAKGRPRNVRIRWVEDCLLDMAQDVYGVELVPGRYEVPAAWGDTHILVVADGANSPTRDRLKDHFGKPDRDFYSVDGEQLVETVLGIRVKGVFPDEHTVPLTVSQNRYLFNSLGGGFINMRLTAEEASEIVAIGEHSPVDCIRTYRCTMLPRGDRFACDRHRAVFKPSVDRLSFLWPRVLEGVRFFGAAPRDILGVTMFNLSMTQNARFTAQLGPATFGFLIGDAANSLHFWPGRGLNTGVKSALSLAGALRSRWRGRQFRASDFSGHEGLMQQLQYREKSRAWTTMLMPDEDGVARGIEARLRDGLDGPYDRAALTAVLWERVKEVKARLAGRMGQLPPDEWYLQRVNGLHVRTLKQLVETGPWITREIGGDEVSVDVEFPESYLAAVPVPVPAAPPTPIVPQVDPDPTVFRPRPVPPSPVPPSPVAPSPVAPPSGPTPSGPTPSGHAEQTVLKPLRDVLPLDRPADGGSPVRLAPA</sequence>
<dbReference type="Proteomes" id="UP001596220">
    <property type="component" value="Unassembled WGS sequence"/>
</dbReference>
<evidence type="ECO:0000256" key="1">
    <source>
        <dbReference type="SAM" id="MobiDB-lite"/>
    </source>
</evidence>
<feature type="compositionally biased region" description="Pro residues" evidence="1">
    <location>
        <begin position="560"/>
        <end position="588"/>
    </location>
</feature>
<evidence type="ECO:0008006" key="4">
    <source>
        <dbReference type="Google" id="ProtNLM"/>
    </source>
</evidence>
<feature type="region of interest" description="Disordered" evidence="1">
    <location>
        <begin position="544"/>
        <end position="623"/>
    </location>
</feature>
<dbReference type="InterPro" id="IPR036188">
    <property type="entry name" value="FAD/NAD-bd_sf"/>
</dbReference>
<dbReference type="RefSeq" id="WP_380635387.1">
    <property type="nucleotide sequence ID" value="NZ_JBHSQO010000009.1"/>
</dbReference>
<protein>
    <recommendedName>
        <fullName evidence="4">2-polyprenyl-6-methoxyphenol hydroxylase-like FAD-dependent oxidoreductase</fullName>
    </recommendedName>
</protein>
<feature type="compositionally biased region" description="Low complexity" evidence="1">
    <location>
        <begin position="547"/>
        <end position="559"/>
    </location>
</feature>